<name>A0AAE0YNB3_9GAST</name>
<comment type="caution">
    <text evidence="1">The sequence shown here is derived from an EMBL/GenBank/DDBJ whole genome shotgun (WGS) entry which is preliminary data.</text>
</comment>
<accession>A0AAE0YNB3</accession>
<dbReference type="EMBL" id="JAWDGP010005834">
    <property type="protein sequence ID" value="KAK3751251.1"/>
    <property type="molecule type" value="Genomic_DNA"/>
</dbReference>
<reference evidence="1" key="1">
    <citation type="journal article" date="2023" name="G3 (Bethesda)">
        <title>A reference genome for the long-term kleptoplast-retaining sea slug Elysia crispata morphotype clarki.</title>
        <authorList>
            <person name="Eastman K.E."/>
            <person name="Pendleton A.L."/>
            <person name="Shaikh M.A."/>
            <person name="Suttiyut T."/>
            <person name="Ogas R."/>
            <person name="Tomko P."/>
            <person name="Gavelis G."/>
            <person name="Widhalm J.R."/>
            <person name="Wisecaver J.H."/>
        </authorList>
    </citation>
    <scope>NUCLEOTIDE SEQUENCE</scope>
    <source>
        <strain evidence="1">ECLA1</strain>
    </source>
</reference>
<organism evidence="1 2">
    <name type="scientific">Elysia crispata</name>
    <name type="common">lettuce slug</name>
    <dbReference type="NCBI Taxonomy" id="231223"/>
    <lineage>
        <taxon>Eukaryota</taxon>
        <taxon>Metazoa</taxon>
        <taxon>Spiralia</taxon>
        <taxon>Lophotrochozoa</taxon>
        <taxon>Mollusca</taxon>
        <taxon>Gastropoda</taxon>
        <taxon>Heterobranchia</taxon>
        <taxon>Euthyneura</taxon>
        <taxon>Panpulmonata</taxon>
        <taxon>Sacoglossa</taxon>
        <taxon>Placobranchoidea</taxon>
        <taxon>Plakobranchidae</taxon>
        <taxon>Elysia</taxon>
    </lineage>
</organism>
<evidence type="ECO:0000313" key="1">
    <source>
        <dbReference type="EMBL" id="KAK3751251.1"/>
    </source>
</evidence>
<dbReference type="AlphaFoldDB" id="A0AAE0YNB3"/>
<keyword evidence="2" id="KW-1185">Reference proteome</keyword>
<protein>
    <submittedName>
        <fullName evidence="1">Uncharacterized protein</fullName>
    </submittedName>
</protein>
<gene>
    <name evidence="1" type="ORF">RRG08_024006</name>
</gene>
<evidence type="ECO:0000313" key="2">
    <source>
        <dbReference type="Proteomes" id="UP001283361"/>
    </source>
</evidence>
<proteinExistence type="predicted"/>
<sequence length="108" mass="12241">MSKQHLQQTLFLPNDERLITMIPVSKMPRKTNLKKRSSLLCSVSLGKERALVVDQDIRDWFSGMKEYLDSCDLTLLKSSNRIFNADEAGFAFAPVSKSPGPYRHEAPV</sequence>
<dbReference type="Proteomes" id="UP001283361">
    <property type="component" value="Unassembled WGS sequence"/>
</dbReference>